<gene>
    <name evidence="3" type="ORF">PBIL07802_LOCUS9386</name>
</gene>
<feature type="region of interest" description="Disordered" evidence="1">
    <location>
        <begin position="55"/>
        <end position="116"/>
    </location>
</feature>
<dbReference type="EMBL" id="HBIB01014573">
    <property type="protein sequence ID" value="CAE0247196.1"/>
    <property type="molecule type" value="Transcribed_RNA"/>
</dbReference>
<feature type="compositionally biased region" description="Basic and acidic residues" evidence="1">
    <location>
        <begin position="73"/>
        <end position="105"/>
    </location>
</feature>
<organism evidence="3">
    <name type="scientific">Palpitomonas bilix</name>
    <dbReference type="NCBI Taxonomy" id="652834"/>
    <lineage>
        <taxon>Eukaryota</taxon>
        <taxon>Eukaryota incertae sedis</taxon>
    </lineage>
</organism>
<dbReference type="GO" id="GO:0006364">
    <property type="term" value="P:rRNA processing"/>
    <property type="evidence" value="ECO:0007669"/>
    <property type="project" value="InterPro"/>
</dbReference>
<feature type="domain" description="Ribosomal RNA methyltransferase SPB1-like C-terminal" evidence="2">
    <location>
        <begin position="2"/>
        <end position="90"/>
    </location>
</feature>
<proteinExistence type="predicted"/>
<reference evidence="3" key="1">
    <citation type="submission" date="2021-01" db="EMBL/GenBank/DDBJ databases">
        <authorList>
            <person name="Corre E."/>
            <person name="Pelletier E."/>
            <person name="Niang G."/>
            <person name="Scheremetjew M."/>
            <person name="Finn R."/>
            <person name="Kale V."/>
            <person name="Holt S."/>
            <person name="Cochrane G."/>
            <person name="Meng A."/>
            <person name="Brown T."/>
            <person name="Cohen L."/>
        </authorList>
    </citation>
    <scope>NUCLEOTIDE SEQUENCE</scope>
    <source>
        <strain evidence="3">NIES-2562</strain>
    </source>
</reference>
<dbReference type="Pfam" id="PF07780">
    <property type="entry name" value="Spb1_C"/>
    <property type="match status" value="1"/>
</dbReference>
<dbReference type="InterPro" id="IPR012920">
    <property type="entry name" value="rRNA_MeTfrase_SPB1-like_C"/>
</dbReference>
<dbReference type="AlphaFoldDB" id="A0A7S3D7F4"/>
<accession>A0A7S3D7F4</accession>
<dbReference type="GO" id="GO:0008168">
    <property type="term" value="F:methyltransferase activity"/>
    <property type="evidence" value="ECO:0007669"/>
    <property type="project" value="InterPro"/>
</dbReference>
<dbReference type="GO" id="GO:0005634">
    <property type="term" value="C:nucleus"/>
    <property type="evidence" value="ECO:0007669"/>
    <property type="project" value="InterPro"/>
</dbReference>
<name>A0A7S3D7F4_9EUKA</name>
<evidence type="ECO:0000256" key="1">
    <source>
        <dbReference type="SAM" id="MobiDB-lite"/>
    </source>
</evidence>
<evidence type="ECO:0000313" key="3">
    <source>
        <dbReference type="EMBL" id="CAE0247196.1"/>
    </source>
</evidence>
<sequence>MRQKKRDVKKMEKLKKKATEIADAEDLPARSKMKAIEDLYKKGMRKKKIQKISMVAGKAGKMSKRDMKGKKVKIVDKRQKADTVRGKRGEKIKAANKKMEKEAMRRQMRKASKSKK</sequence>
<evidence type="ECO:0000259" key="2">
    <source>
        <dbReference type="Pfam" id="PF07780"/>
    </source>
</evidence>
<protein>
    <recommendedName>
        <fullName evidence="2">Ribosomal RNA methyltransferase SPB1-like C-terminal domain-containing protein</fullName>
    </recommendedName>
</protein>
<feature type="compositionally biased region" description="Basic residues" evidence="1">
    <location>
        <begin position="106"/>
        <end position="116"/>
    </location>
</feature>